<dbReference type="PROSITE" id="PS50012">
    <property type="entry name" value="RCC1_3"/>
    <property type="match status" value="5"/>
</dbReference>
<gene>
    <name evidence="5" type="primary">Necator_chrI.g2678</name>
    <name evidence="5" type="ORF">RB195_006550</name>
</gene>
<keyword evidence="2" id="KW-0677">Repeat</keyword>
<evidence type="ECO:0000259" key="4">
    <source>
        <dbReference type="Pfam" id="PF25390"/>
    </source>
</evidence>
<dbReference type="Proteomes" id="UP001303046">
    <property type="component" value="Unassembled WGS sequence"/>
</dbReference>
<protein>
    <recommendedName>
        <fullName evidence="4">RCC1-like domain-containing protein</fullName>
    </recommendedName>
</protein>
<dbReference type="SUPFAM" id="SSF50985">
    <property type="entry name" value="RCC1/BLIP-II"/>
    <property type="match status" value="1"/>
</dbReference>
<dbReference type="EMBL" id="JAVFWL010000001">
    <property type="protein sequence ID" value="KAK6729569.1"/>
    <property type="molecule type" value="Genomic_DNA"/>
</dbReference>
<evidence type="ECO:0000256" key="2">
    <source>
        <dbReference type="ARBA" id="ARBA00022737"/>
    </source>
</evidence>
<evidence type="ECO:0000313" key="5">
    <source>
        <dbReference type="EMBL" id="KAK6729569.1"/>
    </source>
</evidence>
<dbReference type="InterPro" id="IPR051553">
    <property type="entry name" value="Ran_GTPase-activating"/>
</dbReference>
<sequence length="446" mass="48670">MKNNMRNSPRTIINLTGTASFPNIVDYGFYQLKLNIHFGWIFRVTYPNVRGMRRELLGCGLSEDGQLGIGSRSSACVTLPEQIVGAPLNAAGTAVVSVACGEKHTILLAEDGKMWSVGGNEDGQLGRGGRGPGSFTIYPVSFSGGVKMLQIAAGRSHSLSVAEDGRLFAWGSNEHGQLAMPRHISWQETPNSIFRRVGELTEVVQVACGPLHCIALLESGAVAVWGEQADGAILHSPQIVSQLIGVPIVRVIAGGRHCVAISAGGGVYVWGQNEYGQLGTGDTLPRSTPFFLEGMSAMHIIEAFCGDSHTLLLSQEGRLFAFGSDAHGQIGGGRKECLKCTAFTWSGNYFAKIRDLTMGQRLAPTLAITFMAKIELTIWETRPLLYCRYIDGRFVVYSSQAEMDNCFKVLSEQSKYIKFTRDKPEGEWLPFLNFQVHISNRTQRTN</sequence>
<name>A0ABR1BWK8_NECAM</name>
<dbReference type="Pfam" id="PF25390">
    <property type="entry name" value="WD40_RLD"/>
    <property type="match status" value="1"/>
</dbReference>
<evidence type="ECO:0000313" key="6">
    <source>
        <dbReference type="Proteomes" id="UP001303046"/>
    </source>
</evidence>
<dbReference type="PRINTS" id="PR00633">
    <property type="entry name" value="RCCNDNSATION"/>
</dbReference>
<comment type="caution">
    <text evidence="5">The sequence shown here is derived from an EMBL/GenBank/DDBJ whole genome shotgun (WGS) entry which is preliminary data.</text>
</comment>
<accession>A0ABR1BWK8</accession>
<dbReference type="InterPro" id="IPR009091">
    <property type="entry name" value="RCC1/BLIP-II"/>
</dbReference>
<reference evidence="5 6" key="1">
    <citation type="submission" date="2023-08" db="EMBL/GenBank/DDBJ databases">
        <title>A Necator americanus chromosomal reference genome.</title>
        <authorList>
            <person name="Ilik V."/>
            <person name="Petrzelkova K.J."/>
            <person name="Pardy F."/>
            <person name="Fuh T."/>
            <person name="Niatou-Singa F.S."/>
            <person name="Gouil Q."/>
            <person name="Baker L."/>
            <person name="Ritchie M.E."/>
            <person name="Jex A.R."/>
            <person name="Gazzola D."/>
            <person name="Li H."/>
            <person name="Toshio Fujiwara R."/>
            <person name="Zhan B."/>
            <person name="Aroian R.V."/>
            <person name="Pafco B."/>
            <person name="Schwarz E.M."/>
        </authorList>
    </citation>
    <scope>NUCLEOTIDE SEQUENCE [LARGE SCALE GENOMIC DNA]</scope>
    <source>
        <strain evidence="5 6">Aroian</strain>
        <tissue evidence="5">Whole animal</tissue>
    </source>
</reference>
<dbReference type="InterPro" id="IPR058923">
    <property type="entry name" value="RCC1-like_dom"/>
</dbReference>
<proteinExistence type="predicted"/>
<feature type="repeat" description="RCC1" evidence="3">
    <location>
        <begin position="220"/>
        <end position="264"/>
    </location>
</feature>
<dbReference type="Gene3D" id="2.130.10.30">
    <property type="entry name" value="Regulator of chromosome condensation 1/beta-lactamase-inhibitor protein II"/>
    <property type="match status" value="2"/>
</dbReference>
<evidence type="ECO:0000256" key="1">
    <source>
        <dbReference type="ARBA" id="ARBA00022658"/>
    </source>
</evidence>
<dbReference type="PROSITE" id="PS00626">
    <property type="entry name" value="RCC1_2"/>
    <property type="match status" value="2"/>
</dbReference>
<feature type="repeat" description="RCC1" evidence="3">
    <location>
        <begin position="54"/>
        <end position="111"/>
    </location>
</feature>
<keyword evidence="6" id="KW-1185">Reference proteome</keyword>
<dbReference type="PANTHER" id="PTHR45982">
    <property type="entry name" value="REGULATOR OF CHROMOSOME CONDENSATION"/>
    <property type="match status" value="1"/>
</dbReference>
<evidence type="ECO:0000256" key="3">
    <source>
        <dbReference type="PROSITE-ProRule" id="PRU00235"/>
    </source>
</evidence>
<feature type="domain" description="RCC1-like" evidence="4">
    <location>
        <begin position="56"/>
        <end position="337"/>
    </location>
</feature>
<feature type="repeat" description="RCC1" evidence="3">
    <location>
        <begin position="165"/>
        <end position="219"/>
    </location>
</feature>
<dbReference type="PANTHER" id="PTHR45982:SF1">
    <property type="entry name" value="REGULATOR OF CHROMOSOME CONDENSATION"/>
    <property type="match status" value="1"/>
</dbReference>
<organism evidence="5 6">
    <name type="scientific">Necator americanus</name>
    <name type="common">Human hookworm</name>
    <dbReference type="NCBI Taxonomy" id="51031"/>
    <lineage>
        <taxon>Eukaryota</taxon>
        <taxon>Metazoa</taxon>
        <taxon>Ecdysozoa</taxon>
        <taxon>Nematoda</taxon>
        <taxon>Chromadorea</taxon>
        <taxon>Rhabditida</taxon>
        <taxon>Rhabditina</taxon>
        <taxon>Rhabditomorpha</taxon>
        <taxon>Strongyloidea</taxon>
        <taxon>Ancylostomatidae</taxon>
        <taxon>Bunostominae</taxon>
        <taxon>Necator</taxon>
    </lineage>
</organism>
<keyword evidence="1" id="KW-0344">Guanine-nucleotide releasing factor</keyword>
<feature type="repeat" description="RCC1" evidence="3">
    <location>
        <begin position="112"/>
        <end position="164"/>
    </location>
</feature>
<feature type="repeat" description="RCC1" evidence="3">
    <location>
        <begin position="265"/>
        <end position="316"/>
    </location>
</feature>
<dbReference type="InterPro" id="IPR000408">
    <property type="entry name" value="Reg_chr_condens"/>
</dbReference>